<evidence type="ECO:0000259" key="6">
    <source>
        <dbReference type="Pfam" id="PF07732"/>
    </source>
</evidence>
<dbReference type="GO" id="GO:0016491">
    <property type="term" value="F:oxidoreductase activity"/>
    <property type="evidence" value="ECO:0007669"/>
    <property type="project" value="UniProtKB-KW"/>
</dbReference>
<proteinExistence type="predicted"/>
<dbReference type="Gene3D" id="2.60.40.420">
    <property type="entry name" value="Cupredoxins - blue copper proteins"/>
    <property type="match status" value="3"/>
</dbReference>
<dbReference type="InterPro" id="IPR011706">
    <property type="entry name" value="Cu-oxidase_C"/>
</dbReference>
<protein>
    <submittedName>
        <fullName evidence="7">Copper oxidase</fullName>
    </submittedName>
</protein>
<dbReference type="CDD" id="cd13874">
    <property type="entry name" value="CuRO_2_CopA"/>
    <property type="match status" value="1"/>
</dbReference>
<dbReference type="InterPro" id="IPR008972">
    <property type="entry name" value="Cupredoxin"/>
</dbReference>
<name>A0A5B8VGF7_9BACT</name>
<keyword evidence="3" id="KW-0186">Copper</keyword>
<dbReference type="InterPro" id="IPR034282">
    <property type="entry name" value="CuRO_2_CopA"/>
</dbReference>
<gene>
    <name evidence="7" type="ORF">FRZ67_01995</name>
</gene>
<dbReference type="KEGG" id="pgin:FRZ67_01995"/>
<dbReference type="InterPro" id="IPR033138">
    <property type="entry name" value="Cu_oxidase_CS"/>
</dbReference>
<dbReference type="OrthoDB" id="9757546at2"/>
<dbReference type="PROSITE" id="PS00079">
    <property type="entry name" value="MULTICOPPER_OXIDASE1"/>
    <property type="match status" value="2"/>
</dbReference>
<dbReference type="AlphaFoldDB" id="A0A5B8VGF7"/>
<dbReference type="InterPro" id="IPR002355">
    <property type="entry name" value="Cu_oxidase_Cu_BS"/>
</dbReference>
<dbReference type="Proteomes" id="UP000321533">
    <property type="component" value="Chromosome"/>
</dbReference>
<dbReference type="InterPro" id="IPR045087">
    <property type="entry name" value="Cu-oxidase_fam"/>
</dbReference>
<dbReference type="PANTHER" id="PTHR11709">
    <property type="entry name" value="MULTI-COPPER OXIDASE"/>
    <property type="match status" value="1"/>
</dbReference>
<feature type="domain" description="Plastocyanin-like" evidence="4">
    <location>
        <begin position="170"/>
        <end position="303"/>
    </location>
</feature>
<feature type="domain" description="Plastocyanin-like" evidence="6">
    <location>
        <begin position="33"/>
        <end position="140"/>
    </location>
</feature>
<dbReference type="Pfam" id="PF00394">
    <property type="entry name" value="Cu-oxidase"/>
    <property type="match status" value="1"/>
</dbReference>
<dbReference type="PROSITE" id="PS00080">
    <property type="entry name" value="MULTICOPPER_OXIDASE2"/>
    <property type="match status" value="1"/>
</dbReference>
<evidence type="ECO:0000256" key="3">
    <source>
        <dbReference type="ARBA" id="ARBA00023008"/>
    </source>
</evidence>
<evidence type="ECO:0000313" key="8">
    <source>
        <dbReference type="Proteomes" id="UP000321533"/>
    </source>
</evidence>
<dbReference type="CDD" id="cd13896">
    <property type="entry name" value="CuRO_3_CopA"/>
    <property type="match status" value="1"/>
</dbReference>
<evidence type="ECO:0000256" key="1">
    <source>
        <dbReference type="ARBA" id="ARBA00022723"/>
    </source>
</evidence>
<dbReference type="Pfam" id="PF07731">
    <property type="entry name" value="Cu-oxidase_2"/>
    <property type="match status" value="1"/>
</dbReference>
<sequence>MEMPMPMQQATQMEEHNKLNTVVYHLYIGDTIVNYTGKQRHALAINGSIPAPTLYFTEGDTALIYVHNNLKTETSLHWHGLILPNQYDGVSYLTTAPIGAGQTHVFKFPLKQSGTYWYHSHTMLQQQSGLYGAFIIHKKNEKPVKEFTMLLSDWTDEQPYQVDRSLHNATDWYAIKKGSTQNYAEAIKEGYFKTKFTNEWKRMMAMDVSDVAYDKFFINGKVNAEASAYKAGDSIRLHIINGSSSTYFWLQYAGGKMSVVANDGMDVEPVEVDRMIIAVAETYDVVVVIPEDKSFELRATSEDRTNATSLWLGSGTKVNAAVLPKLKYFEGMKMMNSMMKMDGSMDDMGMQMSNQVMDMNTVMYPEITGDANANSANKAADTTAMDVSNTIVTLNYSMLRSPVKTTLPDAPMKVLHFNLTGNMNRYVWSINNETVSESDEIKIKKGENVRIILYNGTMMRHPMHFHGHFFRVLNGQGDYSPFKNTLDIMPMETDTLEFAPTETGDWFFHCHILYHMMSGMGRIFTYENSFVNPEVPDREMALKMIYMDDRKLHPFAKIGLESNGSDGEIAISNTRYRLQTEWRIGLNDESGYESETHFGKYIGSMQLWMPYAGWDFRYRKITEPEKNIFGQSDTKDTRKVFCAGVQYTLPMLIIADTRIDTKGKFRLQLSREDIPLTNRLRFNFMVNTDKEYMAGFRYIVTKYVSLSTHYDSDMGYGAGITFTY</sequence>
<feature type="domain" description="Plastocyanin-like" evidence="5">
    <location>
        <begin position="415"/>
        <end position="527"/>
    </location>
</feature>
<keyword evidence="1" id="KW-0479">Metal-binding</keyword>
<dbReference type="Pfam" id="PF07732">
    <property type="entry name" value="Cu-oxidase_3"/>
    <property type="match status" value="1"/>
</dbReference>
<organism evidence="7 8">
    <name type="scientific">Panacibacter ginsenosidivorans</name>
    <dbReference type="NCBI Taxonomy" id="1813871"/>
    <lineage>
        <taxon>Bacteria</taxon>
        <taxon>Pseudomonadati</taxon>
        <taxon>Bacteroidota</taxon>
        <taxon>Chitinophagia</taxon>
        <taxon>Chitinophagales</taxon>
        <taxon>Chitinophagaceae</taxon>
        <taxon>Panacibacter</taxon>
    </lineage>
</organism>
<dbReference type="GO" id="GO:0005507">
    <property type="term" value="F:copper ion binding"/>
    <property type="evidence" value="ECO:0007669"/>
    <property type="project" value="InterPro"/>
</dbReference>
<dbReference type="SUPFAM" id="SSF49503">
    <property type="entry name" value="Cupredoxins"/>
    <property type="match status" value="3"/>
</dbReference>
<evidence type="ECO:0000259" key="5">
    <source>
        <dbReference type="Pfam" id="PF07731"/>
    </source>
</evidence>
<accession>A0A5B8VGF7</accession>
<keyword evidence="2" id="KW-0560">Oxidoreductase</keyword>
<keyword evidence="8" id="KW-1185">Reference proteome</keyword>
<reference evidence="7 8" key="1">
    <citation type="journal article" date="2016" name="Int. J. Syst. Evol. Microbiol.">
        <title>Panacibacter ginsenosidivorans gen. nov., sp. nov., with ginsenoside converting activity isolated from soil of a ginseng field.</title>
        <authorList>
            <person name="Siddiqi M.Z."/>
            <person name="Muhammad Shafi S."/>
            <person name="Choi K.D."/>
            <person name="Im W.T."/>
        </authorList>
    </citation>
    <scope>NUCLEOTIDE SEQUENCE [LARGE SCALE GENOMIC DNA]</scope>
    <source>
        <strain evidence="7 8">Gsoil1550</strain>
    </source>
</reference>
<dbReference type="PANTHER" id="PTHR11709:SF394">
    <property type="entry name" value="FI03373P-RELATED"/>
    <property type="match status" value="1"/>
</dbReference>
<evidence type="ECO:0000313" key="7">
    <source>
        <dbReference type="EMBL" id="QEC70105.1"/>
    </source>
</evidence>
<dbReference type="InterPro" id="IPR011707">
    <property type="entry name" value="Cu-oxidase-like_N"/>
</dbReference>
<dbReference type="InterPro" id="IPR001117">
    <property type="entry name" value="Cu-oxidase_2nd"/>
</dbReference>
<evidence type="ECO:0000256" key="2">
    <source>
        <dbReference type="ARBA" id="ARBA00023002"/>
    </source>
</evidence>
<evidence type="ECO:0000259" key="4">
    <source>
        <dbReference type="Pfam" id="PF00394"/>
    </source>
</evidence>
<dbReference type="InterPro" id="IPR034279">
    <property type="entry name" value="CuRO_3_CopA"/>
</dbReference>
<dbReference type="EMBL" id="CP042435">
    <property type="protein sequence ID" value="QEC70105.1"/>
    <property type="molecule type" value="Genomic_DNA"/>
</dbReference>